<evidence type="ECO:0000313" key="4">
    <source>
        <dbReference type="EMBL" id="MFC4709607.1"/>
    </source>
</evidence>
<reference evidence="5" key="1">
    <citation type="journal article" date="2019" name="Int. J. Syst. Evol. Microbiol.">
        <title>The Global Catalogue of Microorganisms (GCM) 10K type strain sequencing project: providing services to taxonomists for standard genome sequencing and annotation.</title>
        <authorList>
            <consortium name="The Broad Institute Genomics Platform"/>
            <consortium name="The Broad Institute Genome Sequencing Center for Infectious Disease"/>
            <person name="Wu L."/>
            <person name="Ma J."/>
        </authorList>
    </citation>
    <scope>NUCLEOTIDE SEQUENCE [LARGE SCALE GENOMIC DNA]</scope>
    <source>
        <strain evidence="5">CGMCC 1.19061</strain>
    </source>
</reference>
<name>A0ABV9M1B3_9ENTE</name>
<sequence>MMNSIQKVFDTYQIPYHLYEHPPVFTVEEAKNLVFDEEILEIKNLFLRNKKKSAYYLFSLREDTIISLEKLAIMTDEKKLSFASKEDLWAELKVTPGAVSILNVANDRNKMIYYYVEKAITTHPAVAFHPNRNDQTFVFHGEYLEKLMNHYQIKQFYLFES</sequence>
<comment type="caution">
    <text evidence="4">The sequence shown here is derived from an EMBL/GenBank/DDBJ whole genome shotgun (WGS) entry which is preliminary data.</text>
</comment>
<evidence type="ECO:0000313" key="5">
    <source>
        <dbReference type="Proteomes" id="UP001596026"/>
    </source>
</evidence>
<keyword evidence="2" id="KW-0648">Protein biosynthesis</keyword>
<dbReference type="SUPFAM" id="SSF55826">
    <property type="entry name" value="YbaK/ProRS associated domain"/>
    <property type="match status" value="1"/>
</dbReference>
<dbReference type="Pfam" id="PF04073">
    <property type="entry name" value="tRNA_edit"/>
    <property type="match status" value="1"/>
</dbReference>
<dbReference type="PANTHER" id="PTHR31423:SF3">
    <property type="entry name" value="PROLYL-TRNA SYNTHETASE ASSOCIATED DOMAIN-CONTAINING PROTEIN 1-RELATED"/>
    <property type="match status" value="1"/>
</dbReference>
<dbReference type="RefSeq" id="WP_379963709.1">
    <property type="nucleotide sequence ID" value="NZ_JBHSGT010000020.1"/>
</dbReference>
<accession>A0ABV9M1B3</accession>
<evidence type="ECO:0000256" key="1">
    <source>
        <dbReference type="ARBA" id="ARBA00010201"/>
    </source>
</evidence>
<evidence type="ECO:0000259" key="3">
    <source>
        <dbReference type="Pfam" id="PF04073"/>
    </source>
</evidence>
<feature type="domain" description="YbaK/aminoacyl-tRNA synthetase-associated" evidence="3">
    <location>
        <begin position="21"/>
        <end position="147"/>
    </location>
</feature>
<dbReference type="InterPro" id="IPR007214">
    <property type="entry name" value="YbaK/aa-tRNA-synth-assoc-dom"/>
</dbReference>
<evidence type="ECO:0000256" key="2">
    <source>
        <dbReference type="ARBA" id="ARBA00022917"/>
    </source>
</evidence>
<dbReference type="InterPro" id="IPR036754">
    <property type="entry name" value="YbaK/aa-tRNA-synt-asso_dom_sf"/>
</dbReference>
<comment type="similarity">
    <text evidence="1">Belongs to the PRORSD1 family.</text>
</comment>
<protein>
    <submittedName>
        <fullName evidence="4">YbaK/EbsC family protein</fullName>
    </submittedName>
</protein>
<dbReference type="Gene3D" id="3.90.960.10">
    <property type="entry name" value="YbaK/aminoacyl-tRNA synthetase-associated domain"/>
    <property type="match status" value="1"/>
</dbReference>
<proteinExistence type="inferred from homology"/>
<dbReference type="EMBL" id="JBHSGT010000020">
    <property type="protein sequence ID" value="MFC4709607.1"/>
    <property type="molecule type" value="Genomic_DNA"/>
</dbReference>
<dbReference type="InterPro" id="IPR040285">
    <property type="entry name" value="ProX/PRXD1"/>
</dbReference>
<gene>
    <name evidence="4" type="ORF">ACFO3L_03045</name>
</gene>
<organism evidence="4 5">
    <name type="scientific">Enterococcus eurekensis</name>
    <dbReference type="NCBI Taxonomy" id="1159753"/>
    <lineage>
        <taxon>Bacteria</taxon>
        <taxon>Bacillati</taxon>
        <taxon>Bacillota</taxon>
        <taxon>Bacilli</taxon>
        <taxon>Lactobacillales</taxon>
        <taxon>Enterococcaceae</taxon>
        <taxon>Enterococcus</taxon>
    </lineage>
</organism>
<dbReference type="Proteomes" id="UP001596026">
    <property type="component" value="Unassembled WGS sequence"/>
</dbReference>
<keyword evidence="5" id="KW-1185">Reference proteome</keyword>
<dbReference type="PANTHER" id="PTHR31423">
    <property type="entry name" value="YBAK DOMAIN-CONTAINING PROTEIN"/>
    <property type="match status" value="1"/>
</dbReference>